<keyword evidence="2" id="KW-0732">Signal</keyword>
<dbReference type="Pfam" id="PF00036">
    <property type="entry name" value="EF-hand_1"/>
    <property type="match status" value="1"/>
</dbReference>
<dbReference type="Gene3D" id="1.10.238.10">
    <property type="entry name" value="EF-hand"/>
    <property type="match status" value="1"/>
</dbReference>
<dbReference type="PANTHER" id="PTHR38016:SF1">
    <property type="entry name" value="LIMITING CO2-INDUCIBLE PROTEIN B_C BETA CARBONYIC ANHYDRASE DOMAIN-CONTAINING PROTEIN"/>
    <property type="match status" value="1"/>
</dbReference>
<evidence type="ECO:0000313" key="4">
    <source>
        <dbReference type="EMBL" id="EJK49978.1"/>
    </source>
</evidence>
<evidence type="ECO:0000256" key="1">
    <source>
        <dbReference type="ARBA" id="ARBA00022837"/>
    </source>
</evidence>
<keyword evidence="1" id="KW-0106">Calcium</keyword>
<dbReference type="PROSITE" id="PS50222">
    <property type="entry name" value="EF_HAND_2"/>
    <property type="match status" value="1"/>
</dbReference>
<dbReference type="EMBL" id="AGNL01044291">
    <property type="protein sequence ID" value="EJK49978.1"/>
    <property type="molecule type" value="Genomic_DNA"/>
</dbReference>
<comment type="caution">
    <text evidence="4">The sequence shown here is derived from an EMBL/GenBank/DDBJ whole genome shotgun (WGS) entry which is preliminary data.</text>
</comment>
<dbReference type="OrthoDB" id="38305at2759"/>
<gene>
    <name evidence="4" type="ORF">THAOC_31093</name>
</gene>
<sequence>MNFSIVLLTLLNIVSAHAFTTPADSLQLGRSRTSTALEADVSGTPTDRSRADELFETYDVDGNGLIDRDEFDAIVSKMNSSSRRREFISVLTAGLGSLVVATEKNTFAFGQKTLRSKYLEPLAESKQNQLFPTALLSSDLDDSIWRTLKARGFSPQNTLFGHSVCAGGLAGLPFAGKSGFGAYLHHVPDDGKLLILFAPHVGIDEEGRVGSLQRDGQAAVSTACGAAIGAYKELQKRGKTKEDDLVV</sequence>
<dbReference type="SUPFAM" id="SSF47473">
    <property type="entry name" value="EF-hand"/>
    <property type="match status" value="1"/>
</dbReference>
<evidence type="ECO:0000313" key="5">
    <source>
        <dbReference type="Proteomes" id="UP000266841"/>
    </source>
</evidence>
<dbReference type="GO" id="GO:0005509">
    <property type="term" value="F:calcium ion binding"/>
    <property type="evidence" value="ECO:0007669"/>
    <property type="project" value="InterPro"/>
</dbReference>
<dbReference type="InterPro" id="IPR040703">
    <property type="entry name" value="LCIB/C_CA"/>
</dbReference>
<name>K0R8T7_THAOC</name>
<feature type="chain" id="PRO_5003836153" description="EF-hand domain-containing protein" evidence="2">
    <location>
        <begin position="19"/>
        <end position="247"/>
    </location>
</feature>
<reference evidence="4 5" key="1">
    <citation type="journal article" date="2012" name="Genome Biol.">
        <title>Genome and low-iron response of an oceanic diatom adapted to chronic iron limitation.</title>
        <authorList>
            <person name="Lommer M."/>
            <person name="Specht M."/>
            <person name="Roy A.S."/>
            <person name="Kraemer L."/>
            <person name="Andreson R."/>
            <person name="Gutowska M.A."/>
            <person name="Wolf J."/>
            <person name="Bergner S.V."/>
            <person name="Schilhabel M.B."/>
            <person name="Klostermeier U.C."/>
            <person name="Beiko R.G."/>
            <person name="Rosenstiel P."/>
            <person name="Hippler M."/>
            <person name="Laroche J."/>
        </authorList>
    </citation>
    <scope>NUCLEOTIDE SEQUENCE [LARGE SCALE GENOMIC DNA]</scope>
    <source>
        <strain evidence="4 5">CCMP1005</strain>
    </source>
</reference>
<protein>
    <recommendedName>
        <fullName evidence="3">EF-hand domain-containing protein</fullName>
    </recommendedName>
</protein>
<dbReference type="PROSITE" id="PS00018">
    <property type="entry name" value="EF_HAND_1"/>
    <property type="match status" value="1"/>
</dbReference>
<dbReference type="AlphaFoldDB" id="K0R8T7"/>
<accession>K0R8T7</accession>
<proteinExistence type="predicted"/>
<dbReference type="Proteomes" id="UP000266841">
    <property type="component" value="Unassembled WGS sequence"/>
</dbReference>
<organism evidence="4 5">
    <name type="scientific">Thalassiosira oceanica</name>
    <name type="common">Marine diatom</name>
    <dbReference type="NCBI Taxonomy" id="159749"/>
    <lineage>
        <taxon>Eukaryota</taxon>
        <taxon>Sar</taxon>
        <taxon>Stramenopiles</taxon>
        <taxon>Ochrophyta</taxon>
        <taxon>Bacillariophyta</taxon>
        <taxon>Coscinodiscophyceae</taxon>
        <taxon>Thalassiosirophycidae</taxon>
        <taxon>Thalassiosirales</taxon>
        <taxon>Thalassiosiraceae</taxon>
        <taxon>Thalassiosira</taxon>
    </lineage>
</organism>
<feature type="domain" description="EF-hand" evidence="3">
    <location>
        <begin position="46"/>
        <end position="81"/>
    </location>
</feature>
<dbReference type="InterPro" id="IPR002048">
    <property type="entry name" value="EF_hand_dom"/>
</dbReference>
<evidence type="ECO:0000256" key="2">
    <source>
        <dbReference type="SAM" id="SignalP"/>
    </source>
</evidence>
<dbReference type="InterPro" id="IPR018247">
    <property type="entry name" value="EF_Hand_1_Ca_BS"/>
</dbReference>
<feature type="non-terminal residue" evidence="4">
    <location>
        <position position="247"/>
    </location>
</feature>
<evidence type="ECO:0000259" key="3">
    <source>
        <dbReference type="PROSITE" id="PS50222"/>
    </source>
</evidence>
<dbReference type="PANTHER" id="PTHR38016">
    <property type="entry name" value="UNNAMED PRODUCT"/>
    <property type="match status" value="1"/>
</dbReference>
<dbReference type="Pfam" id="PF18599">
    <property type="entry name" value="LCIB_C_CA"/>
    <property type="match status" value="1"/>
</dbReference>
<dbReference type="SMART" id="SM00054">
    <property type="entry name" value="EFh"/>
    <property type="match status" value="1"/>
</dbReference>
<dbReference type="InterPro" id="IPR011992">
    <property type="entry name" value="EF-hand-dom_pair"/>
</dbReference>
<feature type="signal peptide" evidence="2">
    <location>
        <begin position="1"/>
        <end position="18"/>
    </location>
</feature>
<keyword evidence="5" id="KW-1185">Reference proteome</keyword>